<dbReference type="OrthoDB" id="881574at2"/>
<proteinExistence type="predicted"/>
<gene>
    <name evidence="2" type="ORF">CLV45_2040</name>
</gene>
<keyword evidence="3" id="KW-1185">Reference proteome</keyword>
<reference evidence="2 3" key="1">
    <citation type="submission" date="2017-11" db="EMBL/GenBank/DDBJ databases">
        <title>Genomic Encyclopedia of Archaeal and Bacterial Type Strains, Phase II (KMG-II): From Individual Species to Whole Genera.</title>
        <authorList>
            <person name="Goeker M."/>
        </authorList>
    </citation>
    <scope>NUCLEOTIDE SEQUENCE [LARGE SCALE GENOMIC DNA]</scope>
    <source>
        <strain evidence="2 3">DSM 11115</strain>
    </source>
</reference>
<feature type="chain" id="PRO_5014637621" description="DUF3298 domain-containing protein" evidence="1">
    <location>
        <begin position="24"/>
        <end position="299"/>
    </location>
</feature>
<dbReference type="RefSeq" id="WP_157807404.1">
    <property type="nucleotide sequence ID" value="NZ_PGFA01000001.1"/>
</dbReference>
<dbReference type="EMBL" id="PGFA01000001">
    <property type="protein sequence ID" value="PJJ60611.1"/>
    <property type="molecule type" value="Genomic_DNA"/>
</dbReference>
<sequence length="299" mass="33841">MKQLVRWLLGVGVVLSRAPQAGAQGAPGAQAQVYTVTDQTAKNEATYYQVPQVRLPDAAVARRINRQLWRFFTRNFSTLDSTASLHRQLLQAVHECCYDEEFKAWRAGGDGLTGFDYTVLLNQNYLLSFEFYRNWQGFQEPASYHLTFNLRTGRLVTLAELVADSPTQLKRRLGLAISRRLHDELAGVVASYGNDSALIARVAQLYGMEEWDTTPQAALRLYAGNGSEVNPDESLFPLTEFSLTEFALQPNALLLFYSVDMSRYDFEFLPDETYVFPYTHLQPRPLLQPVAQAAARKKK</sequence>
<evidence type="ECO:0000313" key="2">
    <source>
        <dbReference type="EMBL" id="PJJ60611.1"/>
    </source>
</evidence>
<evidence type="ECO:0000256" key="1">
    <source>
        <dbReference type="SAM" id="SignalP"/>
    </source>
</evidence>
<evidence type="ECO:0000313" key="3">
    <source>
        <dbReference type="Proteomes" id="UP000228535"/>
    </source>
</evidence>
<feature type="signal peptide" evidence="1">
    <location>
        <begin position="1"/>
        <end position="23"/>
    </location>
</feature>
<protein>
    <recommendedName>
        <fullName evidence="4">DUF3298 domain-containing protein</fullName>
    </recommendedName>
</protein>
<organism evidence="2 3">
    <name type="scientific">Hymenobacter chitinivorans DSM 11115</name>
    <dbReference type="NCBI Taxonomy" id="1121954"/>
    <lineage>
        <taxon>Bacteria</taxon>
        <taxon>Pseudomonadati</taxon>
        <taxon>Bacteroidota</taxon>
        <taxon>Cytophagia</taxon>
        <taxon>Cytophagales</taxon>
        <taxon>Hymenobacteraceae</taxon>
        <taxon>Hymenobacter</taxon>
    </lineage>
</organism>
<keyword evidence="1" id="KW-0732">Signal</keyword>
<name>A0A2M9BRQ7_9BACT</name>
<dbReference type="Proteomes" id="UP000228535">
    <property type="component" value="Unassembled WGS sequence"/>
</dbReference>
<accession>A0A2M9BRQ7</accession>
<comment type="caution">
    <text evidence="2">The sequence shown here is derived from an EMBL/GenBank/DDBJ whole genome shotgun (WGS) entry which is preliminary data.</text>
</comment>
<dbReference type="AlphaFoldDB" id="A0A2M9BRQ7"/>
<evidence type="ECO:0008006" key="4">
    <source>
        <dbReference type="Google" id="ProtNLM"/>
    </source>
</evidence>